<dbReference type="InterPro" id="IPR000515">
    <property type="entry name" value="MetI-like"/>
</dbReference>
<feature type="transmembrane region" description="Helical" evidence="7">
    <location>
        <begin position="245"/>
        <end position="266"/>
    </location>
</feature>
<keyword evidence="3" id="KW-1003">Cell membrane</keyword>
<evidence type="ECO:0000259" key="8">
    <source>
        <dbReference type="PROSITE" id="PS50928"/>
    </source>
</evidence>
<dbReference type="Proteomes" id="UP001216674">
    <property type="component" value="Unassembled WGS sequence"/>
</dbReference>
<evidence type="ECO:0000256" key="4">
    <source>
        <dbReference type="ARBA" id="ARBA00022692"/>
    </source>
</evidence>
<organism evidence="9 10">
    <name type="scientific">Cupriavidus basilensis</name>
    <dbReference type="NCBI Taxonomy" id="68895"/>
    <lineage>
        <taxon>Bacteria</taxon>
        <taxon>Pseudomonadati</taxon>
        <taxon>Pseudomonadota</taxon>
        <taxon>Betaproteobacteria</taxon>
        <taxon>Burkholderiales</taxon>
        <taxon>Burkholderiaceae</taxon>
        <taxon>Cupriavidus</taxon>
    </lineage>
</organism>
<dbReference type="InterPro" id="IPR035906">
    <property type="entry name" value="MetI-like_sf"/>
</dbReference>
<dbReference type="PANTHER" id="PTHR30151:SF38">
    <property type="entry name" value="ALIPHATIC SULFONATES TRANSPORT PERMEASE PROTEIN SSUC-RELATED"/>
    <property type="match status" value="1"/>
</dbReference>
<feature type="transmembrane region" description="Helical" evidence="7">
    <location>
        <begin position="30"/>
        <end position="49"/>
    </location>
</feature>
<name>A0ABT6APQ4_9BURK</name>
<comment type="subcellular location">
    <subcellularLocation>
        <location evidence="1 7">Cell membrane</location>
        <topology evidence="1 7">Multi-pass membrane protein</topology>
    </subcellularLocation>
</comment>
<dbReference type="EMBL" id="JARJLM010000282">
    <property type="protein sequence ID" value="MDF3834588.1"/>
    <property type="molecule type" value="Genomic_DNA"/>
</dbReference>
<keyword evidence="2 7" id="KW-0813">Transport</keyword>
<keyword evidence="4 7" id="KW-0812">Transmembrane</keyword>
<reference evidence="9 10" key="1">
    <citation type="submission" date="2023-03" db="EMBL/GenBank/DDBJ databases">
        <title>Draft assemblies of triclosan tolerant bacteria isolated from returned activated sludge.</title>
        <authorList>
            <person name="Van Hamelsveld S."/>
        </authorList>
    </citation>
    <scope>NUCLEOTIDE SEQUENCE [LARGE SCALE GENOMIC DNA]</scope>
    <source>
        <strain evidence="9 10">GW210010_S58</strain>
    </source>
</reference>
<dbReference type="Pfam" id="PF00528">
    <property type="entry name" value="BPD_transp_1"/>
    <property type="match status" value="1"/>
</dbReference>
<feature type="domain" description="ABC transmembrane type-1" evidence="8">
    <location>
        <begin position="79"/>
        <end position="263"/>
    </location>
</feature>
<feature type="transmembrane region" description="Helical" evidence="7">
    <location>
        <begin position="122"/>
        <end position="143"/>
    </location>
</feature>
<dbReference type="PROSITE" id="PS50928">
    <property type="entry name" value="ABC_TM1"/>
    <property type="match status" value="1"/>
</dbReference>
<evidence type="ECO:0000256" key="7">
    <source>
        <dbReference type="RuleBase" id="RU363032"/>
    </source>
</evidence>
<dbReference type="RefSeq" id="WP_276265600.1">
    <property type="nucleotide sequence ID" value="NZ_JARJLM010000282.1"/>
</dbReference>
<evidence type="ECO:0000313" key="9">
    <source>
        <dbReference type="EMBL" id="MDF3834588.1"/>
    </source>
</evidence>
<evidence type="ECO:0000256" key="1">
    <source>
        <dbReference type="ARBA" id="ARBA00004651"/>
    </source>
</evidence>
<evidence type="ECO:0000256" key="2">
    <source>
        <dbReference type="ARBA" id="ARBA00022448"/>
    </source>
</evidence>
<feature type="transmembrane region" description="Helical" evidence="7">
    <location>
        <begin position="212"/>
        <end position="233"/>
    </location>
</feature>
<keyword evidence="5 7" id="KW-1133">Transmembrane helix</keyword>
<proteinExistence type="inferred from homology"/>
<feature type="transmembrane region" description="Helical" evidence="7">
    <location>
        <begin position="90"/>
        <end position="110"/>
    </location>
</feature>
<dbReference type="CDD" id="cd06261">
    <property type="entry name" value="TM_PBP2"/>
    <property type="match status" value="1"/>
</dbReference>
<dbReference type="SUPFAM" id="SSF161098">
    <property type="entry name" value="MetI-like"/>
    <property type="match status" value="1"/>
</dbReference>
<keyword evidence="10" id="KW-1185">Reference proteome</keyword>
<evidence type="ECO:0000256" key="5">
    <source>
        <dbReference type="ARBA" id="ARBA00022989"/>
    </source>
</evidence>
<comment type="similarity">
    <text evidence="7">Belongs to the binding-protein-dependent transport system permease family.</text>
</comment>
<dbReference type="Gene3D" id="1.10.3720.10">
    <property type="entry name" value="MetI-like"/>
    <property type="match status" value="1"/>
</dbReference>
<dbReference type="PANTHER" id="PTHR30151">
    <property type="entry name" value="ALKANE SULFONATE ABC TRANSPORTER-RELATED, MEMBRANE SUBUNIT"/>
    <property type="match status" value="1"/>
</dbReference>
<sequence>MAANDTLVLPRPSQARSAWRPGWRPGRRHFAWLLAWPVPLALLLAWYVAARFEWIAPQVLPAPDAVWHTLAELYRSGELQANLAVSALRVAGGFALGLAGGLALGVAMGLSPDFRDYAYPTFKAFSQVPVLGWLPLLMLLVGIDEALKIILIAKAALVPIALNTYKGIQNVPTRYIEVARVLKFTRWQLLSRVVFPAAAAPVWNGIRYGLTHAWLALVVVELLASSEGLGYMIVYGRQLFQLDMVIAAVIVVGAVGFALDKVLALAERAVLRWRKPGL</sequence>
<keyword evidence="6 7" id="KW-0472">Membrane</keyword>
<protein>
    <submittedName>
        <fullName evidence="9">ABC transporter permease</fullName>
    </submittedName>
</protein>
<evidence type="ECO:0000256" key="3">
    <source>
        <dbReference type="ARBA" id="ARBA00022475"/>
    </source>
</evidence>
<evidence type="ECO:0000313" key="10">
    <source>
        <dbReference type="Proteomes" id="UP001216674"/>
    </source>
</evidence>
<accession>A0ABT6APQ4</accession>
<comment type="caution">
    <text evidence="9">The sequence shown here is derived from an EMBL/GenBank/DDBJ whole genome shotgun (WGS) entry which is preliminary data.</text>
</comment>
<evidence type="ECO:0000256" key="6">
    <source>
        <dbReference type="ARBA" id="ARBA00023136"/>
    </source>
</evidence>
<gene>
    <name evidence="9" type="ORF">P3W85_16720</name>
</gene>